<evidence type="ECO:0000256" key="1">
    <source>
        <dbReference type="SAM" id="Phobius"/>
    </source>
</evidence>
<sequence length="169" mass="18957">MKKSLKIIFLILVPIYLFGHELIMNITDNKNNTITVNGKFNTGEDITGALLQLKSTISNEVLFEKRFSSNNAITFDIPKIPYQISLIDESDGDEIVKDGIPPKEGFKDVEKIKTKENSNKEQKPSRNMMQISSSMAVTVSIILAFILLLATIVVSIKNTNKLINELQNK</sequence>
<keyword evidence="3" id="KW-1185">Reference proteome</keyword>
<keyword evidence="1" id="KW-1133">Transmembrane helix</keyword>
<keyword evidence="1" id="KW-0472">Membrane</keyword>
<dbReference type="EMBL" id="CP053840">
    <property type="protein sequence ID" value="QKF66805.1"/>
    <property type="molecule type" value="Genomic_DNA"/>
</dbReference>
<gene>
    <name evidence="2" type="ORF">AVENP_1251</name>
</gene>
<reference evidence="2 3" key="1">
    <citation type="submission" date="2020-05" db="EMBL/GenBank/DDBJ databases">
        <title>Complete genome sequencing of Campylobacter and Arcobacter type strains.</title>
        <authorList>
            <person name="Miller W.G."/>
            <person name="Yee E."/>
        </authorList>
    </citation>
    <scope>NUCLEOTIDE SEQUENCE [LARGE SCALE GENOMIC DNA]</scope>
    <source>
        <strain evidence="2 3">LMG 26156</strain>
    </source>
</reference>
<feature type="transmembrane region" description="Helical" evidence="1">
    <location>
        <begin position="135"/>
        <end position="156"/>
    </location>
</feature>
<dbReference type="AlphaFoldDB" id="A0AAE7E3G0"/>
<evidence type="ECO:0000313" key="3">
    <source>
        <dbReference type="Proteomes" id="UP000503482"/>
    </source>
</evidence>
<dbReference type="Proteomes" id="UP000503482">
    <property type="component" value="Chromosome"/>
</dbReference>
<organism evidence="2 3">
    <name type="scientific">Arcobacter venerupis</name>
    <dbReference type="NCBI Taxonomy" id="1054033"/>
    <lineage>
        <taxon>Bacteria</taxon>
        <taxon>Pseudomonadati</taxon>
        <taxon>Campylobacterota</taxon>
        <taxon>Epsilonproteobacteria</taxon>
        <taxon>Campylobacterales</taxon>
        <taxon>Arcobacteraceae</taxon>
        <taxon>Arcobacter</taxon>
    </lineage>
</organism>
<name>A0AAE7E3G0_9BACT</name>
<dbReference type="RefSeq" id="WP_128358711.1">
    <property type="nucleotide sequence ID" value="NZ_CP053840.1"/>
</dbReference>
<dbReference type="KEGG" id="avp:AVENP_1251"/>
<accession>A0AAE7E3G0</accession>
<protein>
    <submittedName>
        <fullName evidence="2">Membrane protein</fullName>
    </submittedName>
</protein>
<proteinExistence type="predicted"/>
<keyword evidence="1" id="KW-0812">Transmembrane</keyword>
<evidence type="ECO:0000313" key="2">
    <source>
        <dbReference type="EMBL" id="QKF66805.1"/>
    </source>
</evidence>